<feature type="transmembrane region" description="Helical" evidence="9">
    <location>
        <begin position="37"/>
        <end position="54"/>
    </location>
</feature>
<keyword evidence="5 9" id="KW-0812">Transmembrane</keyword>
<dbReference type="GO" id="GO:0015297">
    <property type="term" value="F:antiporter activity"/>
    <property type="evidence" value="ECO:0007669"/>
    <property type="project" value="UniProtKB-KW"/>
</dbReference>
<dbReference type="EMBL" id="BRLB01000012">
    <property type="protein sequence ID" value="GKX30874.1"/>
    <property type="molecule type" value="Genomic_DNA"/>
</dbReference>
<keyword evidence="6 9" id="KW-1133">Transmembrane helix</keyword>
<evidence type="ECO:0000259" key="10">
    <source>
        <dbReference type="Pfam" id="PF03553"/>
    </source>
</evidence>
<gene>
    <name evidence="11" type="ORF">SH1V18_33540</name>
</gene>
<evidence type="ECO:0000256" key="5">
    <source>
        <dbReference type="ARBA" id="ARBA00022692"/>
    </source>
</evidence>
<evidence type="ECO:0000256" key="2">
    <source>
        <dbReference type="ARBA" id="ARBA00022448"/>
    </source>
</evidence>
<keyword evidence="7 9" id="KW-0472">Membrane</keyword>
<keyword evidence="3" id="KW-0050">Antiport</keyword>
<accession>A0A9W6DHH8</accession>
<feature type="transmembrane region" description="Helical" evidence="9">
    <location>
        <begin position="12"/>
        <end position="31"/>
    </location>
</feature>
<dbReference type="Pfam" id="PF03553">
    <property type="entry name" value="Na_H_antiporter"/>
    <property type="match status" value="2"/>
</dbReference>
<proteinExistence type="inferred from homology"/>
<feature type="domain" description="Na+/H+ antiporter NhaC-like C-terminal" evidence="10">
    <location>
        <begin position="76"/>
        <end position="217"/>
    </location>
</feature>
<dbReference type="InterPro" id="IPR052180">
    <property type="entry name" value="NhaC_Na-H+_Antiporter"/>
</dbReference>
<evidence type="ECO:0000256" key="1">
    <source>
        <dbReference type="ARBA" id="ARBA00004651"/>
    </source>
</evidence>
<comment type="similarity">
    <text evidence="8">Belongs to the NhaC Na(+)/H(+) (TC 2.A.35) antiporter family.</text>
</comment>
<dbReference type="AlphaFoldDB" id="A0A9W6DHH8"/>
<keyword evidence="12" id="KW-1185">Reference proteome</keyword>
<name>A0A9W6DHH8_9FIRM</name>
<evidence type="ECO:0000256" key="8">
    <source>
        <dbReference type="ARBA" id="ARBA00038435"/>
    </source>
</evidence>
<evidence type="ECO:0000256" key="3">
    <source>
        <dbReference type="ARBA" id="ARBA00022449"/>
    </source>
</evidence>
<comment type="subcellular location">
    <subcellularLocation>
        <location evidence="1">Cell membrane</location>
        <topology evidence="1">Multi-pass membrane protein</topology>
    </subcellularLocation>
</comment>
<evidence type="ECO:0000313" key="12">
    <source>
        <dbReference type="Proteomes" id="UP001144256"/>
    </source>
</evidence>
<feature type="transmembrane region" description="Helical" evidence="9">
    <location>
        <begin position="289"/>
        <end position="309"/>
    </location>
</feature>
<evidence type="ECO:0000256" key="6">
    <source>
        <dbReference type="ARBA" id="ARBA00022989"/>
    </source>
</evidence>
<reference evidence="11" key="1">
    <citation type="submission" date="2022-06" db="EMBL/GenBank/DDBJ databases">
        <title>Vallitalea longa sp. nov., an anaerobic bacterium isolated from marine sediment.</title>
        <authorList>
            <person name="Hirano S."/>
            <person name="Terahara T."/>
            <person name="Mori K."/>
            <person name="Hamada M."/>
            <person name="Matsumoto R."/>
            <person name="Kobayashi T."/>
        </authorList>
    </citation>
    <scope>NUCLEOTIDE SEQUENCE</scope>
    <source>
        <strain evidence="11">SH18-1</strain>
    </source>
</reference>
<dbReference type="PANTHER" id="PTHR33451">
    <property type="entry name" value="MALATE-2H(+)/NA(+)-LACTATE ANTIPORTER"/>
    <property type="match status" value="1"/>
</dbReference>
<feature type="domain" description="Na+/H+ antiporter NhaC-like C-terminal" evidence="10">
    <location>
        <begin position="239"/>
        <end position="420"/>
    </location>
</feature>
<protein>
    <submittedName>
        <fullName evidence="11">Sodium:proton antiporter</fullName>
    </submittedName>
</protein>
<comment type="caution">
    <text evidence="11">The sequence shown here is derived from an EMBL/GenBank/DDBJ whole genome shotgun (WGS) entry which is preliminary data.</text>
</comment>
<evidence type="ECO:0000313" key="11">
    <source>
        <dbReference type="EMBL" id="GKX30874.1"/>
    </source>
</evidence>
<sequence>MNNNKENSNSNFKGLLPLIVFLVLFMGTGIITKDFSSMPLLVAFIFASGFALLLDKKGGKTSFGDKVAIFTRAGGEETIILMVVIFILAGAFYSVADAMGAVNSIVNLGLTVLPANMILPGIFIIGCILSFSMGTSMGTITALAPIGVGIANQADISMALVLATVVGSAMFGDNLSFISDTTIAATRTQNVELRDKFKSNILIVLPAVIVTLIILAMVPFNVVNLESYEYSFVNILPYVAIIISALIGLNVMAVLGIGIGVGSIIGLLNSSFNGVELLGVLQRGMGWMENLAIIAIVVAGLVGLMKYYGGIDYLLEKVTAKVKGKKGGQFGIAALVGLITAATTNNTISILAAGPLAKDISEEYDIDPRKTASLLDIFSAAVQGIIPYGGQLLLAAGLGHISPVEIVPYSIYSILMLIMGSLSIIIGFPKYKKLRVKK</sequence>
<feature type="transmembrane region" description="Helical" evidence="9">
    <location>
        <begin position="406"/>
        <end position="428"/>
    </location>
</feature>
<feature type="transmembrane region" description="Helical" evidence="9">
    <location>
        <begin position="108"/>
        <end position="131"/>
    </location>
</feature>
<feature type="transmembrane region" description="Helical" evidence="9">
    <location>
        <begin position="235"/>
        <end position="268"/>
    </location>
</feature>
<evidence type="ECO:0000256" key="4">
    <source>
        <dbReference type="ARBA" id="ARBA00022475"/>
    </source>
</evidence>
<dbReference type="RefSeq" id="WP_281817414.1">
    <property type="nucleotide sequence ID" value="NZ_BRLB01000012.1"/>
</dbReference>
<keyword evidence="4" id="KW-1003">Cell membrane</keyword>
<organism evidence="11 12">
    <name type="scientific">Vallitalea longa</name>
    <dbReference type="NCBI Taxonomy" id="2936439"/>
    <lineage>
        <taxon>Bacteria</taxon>
        <taxon>Bacillati</taxon>
        <taxon>Bacillota</taxon>
        <taxon>Clostridia</taxon>
        <taxon>Lachnospirales</taxon>
        <taxon>Vallitaleaceae</taxon>
        <taxon>Vallitalea</taxon>
    </lineage>
</organism>
<feature type="transmembrane region" description="Helical" evidence="9">
    <location>
        <begin position="79"/>
        <end position="96"/>
    </location>
</feature>
<evidence type="ECO:0000256" key="7">
    <source>
        <dbReference type="ARBA" id="ARBA00023136"/>
    </source>
</evidence>
<keyword evidence="2" id="KW-0813">Transport</keyword>
<feature type="transmembrane region" description="Helical" evidence="9">
    <location>
        <begin position="374"/>
        <end position="394"/>
    </location>
</feature>
<feature type="transmembrane region" description="Helical" evidence="9">
    <location>
        <begin position="329"/>
        <end position="353"/>
    </location>
</feature>
<feature type="transmembrane region" description="Helical" evidence="9">
    <location>
        <begin position="201"/>
        <end position="223"/>
    </location>
</feature>
<evidence type="ECO:0000256" key="9">
    <source>
        <dbReference type="SAM" id="Phobius"/>
    </source>
</evidence>
<dbReference type="GO" id="GO:0005886">
    <property type="term" value="C:plasma membrane"/>
    <property type="evidence" value="ECO:0007669"/>
    <property type="project" value="UniProtKB-SubCell"/>
</dbReference>
<dbReference type="InterPro" id="IPR018461">
    <property type="entry name" value="Na/H_Antiport_NhaC-like_C"/>
</dbReference>
<dbReference type="PANTHER" id="PTHR33451:SF5">
    <property type="entry name" value="NA+_H+ ANTIPORTER"/>
    <property type="match status" value="1"/>
</dbReference>
<dbReference type="Proteomes" id="UP001144256">
    <property type="component" value="Unassembled WGS sequence"/>
</dbReference>